<reference evidence="3" key="1">
    <citation type="submission" date="2018-03" db="EMBL/GenBank/DDBJ databases">
        <authorList>
            <person name="Batty M. E."/>
            <person name="Batty M E."/>
        </authorList>
    </citation>
    <scope>NUCLEOTIDE SEQUENCE [LARGE SCALE GENOMIC DNA]</scope>
</reference>
<feature type="compositionally biased region" description="Polar residues" evidence="1">
    <location>
        <begin position="19"/>
        <end position="39"/>
    </location>
</feature>
<evidence type="ECO:0000313" key="3">
    <source>
        <dbReference type="Proteomes" id="UP000244889"/>
    </source>
</evidence>
<dbReference type="EMBL" id="OOHR01000007">
    <property type="protein sequence ID" value="SPM44943.1"/>
    <property type="molecule type" value="Genomic_DNA"/>
</dbReference>
<gene>
    <name evidence="2" type="primary">traG</name>
    <name evidence="2" type="ORF">FPW1038_01494</name>
</gene>
<dbReference type="Proteomes" id="UP000244889">
    <property type="component" value="Unassembled WGS sequence"/>
</dbReference>
<proteinExistence type="predicted"/>
<accession>A0A2R8F175</accession>
<evidence type="ECO:0000313" key="2">
    <source>
        <dbReference type="EMBL" id="SPM44943.1"/>
    </source>
</evidence>
<name>A0A2R8F175_ORITS</name>
<feature type="compositionally biased region" description="Low complexity" evidence="1">
    <location>
        <begin position="40"/>
        <end position="54"/>
    </location>
</feature>
<protein>
    <submittedName>
        <fullName evidence="2">Conjugal transfer protein TraG</fullName>
    </submittedName>
</protein>
<feature type="region of interest" description="Disordered" evidence="1">
    <location>
        <begin position="16"/>
        <end position="55"/>
    </location>
</feature>
<dbReference type="AlphaFoldDB" id="A0A2R8F175"/>
<evidence type="ECO:0000256" key="1">
    <source>
        <dbReference type="SAM" id="MobiDB-lite"/>
    </source>
</evidence>
<sequence>MAMEIAEKLTHDEIRSIGLTESESQALQEIGSSSIATTEHTGSSHSKSSGTSAGAGAGVWRFDSRVFGNQQRNNEQSNSVNQQQSYNEAVSKIQSAVKEGRFSTTNSDMRSLSENLSANLSEQQSVGQEIAKTKQEMEQLSYSMNYVSQNSITIDRNINELVLNEIIAQNPEIRSKEQAARWIMHHSAEAEKIAFEVAKINNEIPEDLNDHINDGNFSTKRDIQNTFEKNVEQLQAKASNIHNNSNIMHAQNIKQTFIDNEKIKNLDQISDSIKNKTKKNQEEFDNTSNSALVLAGKEVLKAAKDLEWNKKQKKD</sequence>
<organism evidence="2 3">
    <name type="scientific">Orientia tsutsugamushi</name>
    <name type="common">Rickettsia tsutsugamushi</name>
    <dbReference type="NCBI Taxonomy" id="784"/>
    <lineage>
        <taxon>Bacteria</taxon>
        <taxon>Pseudomonadati</taxon>
        <taxon>Pseudomonadota</taxon>
        <taxon>Alphaproteobacteria</taxon>
        <taxon>Rickettsiales</taxon>
        <taxon>Rickettsiaceae</taxon>
        <taxon>Rickettsieae</taxon>
        <taxon>Orientia</taxon>
    </lineage>
</organism>